<protein>
    <submittedName>
        <fullName evidence="1">Uncharacterized protein</fullName>
    </submittedName>
</protein>
<dbReference type="EMBL" id="JACIED010000001">
    <property type="protein sequence ID" value="MBB4005948.1"/>
    <property type="molecule type" value="Genomic_DNA"/>
</dbReference>
<organism evidence="1 2">
    <name type="scientific">Allorhizobium taibaishanense</name>
    <dbReference type="NCBI Taxonomy" id="887144"/>
    <lineage>
        <taxon>Bacteria</taxon>
        <taxon>Pseudomonadati</taxon>
        <taxon>Pseudomonadota</taxon>
        <taxon>Alphaproteobacteria</taxon>
        <taxon>Hyphomicrobiales</taxon>
        <taxon>Rhizobiaceae</taxon>
        <taxon>Rhizobium/Agrobacterium group</taxon>
        <taxon>Allorhizobium</taxon>
    </lineage>
</organism>
<evidence type="ECO:0000313" key="1">
    <source>
        <dbReference type="EMBL" id="MBB4005948.1"/>
    </source>
</evidence>
<dbReference type="Proteomes" id="UP000544107">
    <property type="component" value="Unassembled WGS sequence"/>
</dbReference>
<sequence length="63" mass="7009">MQPMDLFVFQTGSIQETSQDQMANVKDSSLSASGFENKATRMVIAERLNSCARGYSSIAKFRQ</sequence>
<gene>
    <name evidence="1" type="ORF">GGQ71_000184</name>
</gene>
<evidence type="ECO:0000313" key="2">
    <source>
        <dbReference type="Proteomes" id="UP000544107"/>
    </source>
</evidence>
<accession>A0A7W6HIR5</accession>
<comment type="caution">
    <text evidence="1">The sequence shown here is derived from an EMBL/GenBank/DDBJ whole genome shotgun (WGS) entry which is preliminary data.</text>
</comment>
<dbReference type="AlphaFoldDB" id="A0A7W6HIR5"/>
<name>A0A7W6HIR5_9HYPH</name>
<proteinExistence type="predicted"/>
<reference evidence="1 2" key="1">
    <citation type="submission" date="2020-08" db="EMBL/GenBank/DDBJ databases">
        <title>Genomic Encyclopedia of Type Strains, Phase IV (KMG-IV): sequencing the most valuable type-strain genomes for metagenomic binning, comparative biology and taxonomic classification.</title>
        <authorList>
            <person name="Goeker M."/>
        </authorList>
    </citation>
    <scope>NUCLEOTIDE SEQUENCE [LARGE SCALE GENOMIC DNA]</scope>
    <source>
        <strain evidence="1 2">DSM 100021</strain>
    </source>
</reference>